<dbReference type="SUPFAM" id="SSF52540">
    <property type="entry name" value="P-loop containing nucleoside triphosphate hydrolases"/>
    <property type="match status" value="1"/>
</dbReference>
<evidence type="ECO:0000256" key="1">
    <source>
        <dbReference type="ARBA" id="ARBA00004651"/>
    </source>
</evidence>
<dbReference type="Gene3D" id="3.40.50.300">
    <property type="entry name" value="P-loop containing nucleotide triphosphate hydrolases"/>
    <property type="match status" value="1"/>
</dbReference>
<evidence type="ECO:0000256" key="4">
    <source>
        <dbReference type="ARBA" id="ARBA00022692"/>
    </source>
</evidence>
<dbReference type="Pfam" id="PF00664">
    <property type="entry name" value="ABC_membrane"/>
    <property type="match status" value="1"/>
</dbReference>
<dbReference type="InterPro" id="IPR036640">
    <property type="entry name" value="ABC1_TM_sf"/>
</dbReference>
<dbReference type="FunFam" id="3.40.50.300:FF:000287">
    <property type="entry name" value="Multidrug ABC transporter ATP-binding protein"/>
    <property type="match status" value="1"/>
</dbReference>
<organism evidence="12">
    <name type="scientific">Agrobacterium albertimagni</name>
    <dbReference type="NCBI Taxonomy" id="147266"/>
    <lineage>
        <taxon>Bacteria</taxon>
        <taxon>Pseudomonadati</taxon>
        <taxon>Pseudomonadota</taxon>
        <taxon>Alphaproteobacteria</taxon>
        <taxon>Hyphomicrobiales</taxon>
        <taxon>Rhizobiaceae</taxon>
        <taxon>Rhizobium/Agrobacterium group</taxon>
        <taxon>Agrobacterium</taxon>
    </lineage>
</organism>
<dbReference type="PANTHER" id="PTHR24221:SF203">
    <property type="entry name" value="ATP-BINDING_PERMEASE FUSION ABC TRANSPORTER-RELATED"/>
    <property type="match status" value="1"/>
</dbReference>
<dbReference type="PROSITE" id="PS50929">
    <property type="entry name" value="ABC_TM1F"/>
    <property type="match status" value="1"/>
</dbReference>
<dbReference type="InterPro" id="IPR017871">
    <property type="entry name" value="ABC_transporter-like_CS"/>
</dbReference>
<dbReference type="GO" id="GO:0034040">
    <property type="term" value="F:ATPase-coupled lipid transmembrane transporter activity"/>
    <property type="evidence" value="ECO:0007669"/>
    <property type="project" value="TreeGrafter"/>
</dbReference>
<evidence type="ECO:0000256" key="9">
    <source>
        <dbReference type="SAM" id="Phobius"/>
    </source>
</evidence>
<comment type="subcellular location">
    <subcellularLocation>
        <location evidence="1">Cell membrane</location>
        <topology evidence="1">Multi-pass membrane protein</topology>
    </subcellularLocation>
</comment>
<evidence type="ECO:0000259" key="11">
    <source>
        <dbReference type="PROSITE" id="PS50929"/>
    </source>
</evidence>
<dbReference type="SMART" id="SM00382">
    <property type="entry name" value="AAA"/>
    <property type="match status" value="1"/>
</dbReference>
<dbReference type="InterPro" id="IPR003439">
    <property type="entry name" value="ABC_transporter-like_ATP-bd"/>
</dbReference>
<evidence type="ECO:0000256" key="3">
    <source>
        <dbReference type="ARBA" id="ARBA00022448"/>
    </source>
</evidence>
<dbReference type="InterPro" id="IPR011527">
    <property type="entry name" value="ABC1_TM_dom"/>
</dbReference>
<name>A0A7C1NYI2_9HYPH</name>
<sequence>MGIASRVYGPFERIIKPLEIAPVPLTGSSATKVVLAFAKPFRSVLLLLALLTISVEVISLGQIWLVAAIVDGVSVQGIDMFLGSHTWQFLTLAILIFPTIPMLSFLSNAVGNQCIATCLPAAMQWQAHGALKKQDVAFFHNTSAGQLSSRVTQLASSVQQQLVVAVQSLPSSLIKAIGSIILLGALSWTLAVPVTIWFIVVLLLSVLAVPKFTLMAKETARARSELAGTLTDIYGHMPTIKLFSAERDEDQALRKAFEGFVVKQQGERRVYLSTDFSFVLVNSFLWLAILAISVSGLRSGALSIGDFVGAVTVVTRLTSTSRAFLAIGQQLFQSLGVIRDVLPSIAAVPQITDHPLAKPLKVTRGDIRFESVSFGYGDRDFILRDLDLVVRGGEKVGIVGHSGVGKSTLMNLLLRMFDPVSGRITVDDQDIREVTQDSLRRSIGVVTQESSLMFRSIADNIALGQASCSREEIRAAATKAKAAEFIEQLADTQNRRSYDSFVGERGIKLSGGQRQRVAIARVMLKNAPILILDEATSALDGHTEREIQKSLEHLMVGKTVLAIAHRLSTIKHMDRIIVLNEGRICEEGTLDELLEMKGLFFELWRTQQSSASRE</sequence>
<proteinExistence type="inferred from homology"/>
<evidence type="ECO:0000256" key="7">
    <source>
        <dbReference type="ARBA" id="ARBA00022989"/>
    </source>
</evidence>
<feature type="transmembrane region" description="Helical" evidence="9">
    <location>
        <begin position="87"/>
        <end position="106"/>
    </location>
</feature>
<evidence type="ECO:0000256" key="2">
    <source>
        <dbReference type="ARBA" id="ARBA00005417"/>
    </source>
</evidence>
<comment type="caution">
    <text evidence="12">The sequence shown here is derived from an EMBL/GenBank/DDBJ whole genome shotgun (WGS) entry which is preliminary data.</text>
</comment>
<dbReference type="Pfam" id="PF00005">
    <property type="entry name" value="ABC_tran"/>
    <property type="match status" value="1"/>
</dbReference>
<protein>
    <submittedName>
        <fullName evidence="12">ABC transporter ATP-binding protein</fullName>
    </submittedName>
</protein>
<dbReference type="AlphaFoldDB" id="A0A7C1NYI2"/>
<keyword evidence="3" id="KW-0813">Transport</keyword>
<dbReference type="InterPro" id="IPR039421">
    <property type="entry name" value="Type_1_exporter"/>
</dbReference>
<keyword evidence="5" id="KW-0547">Nucleotide-binding</keyword>
<feature type="transmembrane region" description="Helical" evidence="9">
    <location>
        <begin position="173"/>
        <end position="190"/>
    </location>
</feature>
<evidence type="ECO:0000313" key="12">
    <source>
        <dbReference type="EMBL" id="HEB45488.1"/>
    </source>
</evidence>
<dbReference type="PROSITE" id="PS00211">
    <property type="entry name" value="ABC_TRANSPORTER_1"/>
    <property type="match status" value="1"/>
</dbReference>
<feature type="domain" description="ABC transporter" evidence="10">
    <location>
        <begin position="367"/>
        <end position="606"/>
    </location>
</feature>
<keyword evidence="6 12" id="KW-0067">ATP-binding</keyword>
<evidence type="ECO:0000259" key="10">
    <source>
        <dbReference type="PROSITE" id="PS50893"/>
    </source>
</evidence>
<dbReference type="InterPro" id="IPR003593">
    <property type="entry name" value="AAA+_ATPase"/>
</dbReference>
<reference evidence="12" key="1">
    <citation type="journal article" date="2020" name="mSystems">
        <title>Genome- and Community-Level Interaction Insights into Carbon Utilization and Element Cycling Functions of Hydrothermarchaeota in Hydrothermal Sediment.</title>
        <authorList>
            <person name="Zhou Z."/>
            <person name="Liu Y."/>
            <person name="Xu W."/>
            <person name="Pan J."/>
            <person name="Luo Z.H."/>
            <person name="Li M."/>
        </authorList>
    </citation>
    <scope>NUCLEOTIDE SEQUENCE [LARGE SCALE GENOMIC DNA]</scope>
    <source>
        <strain evidence="12">SpSt-243</strain>
    </source>
</reference>
<dbReference type="Gene3D" id="1.20.1560.10">
    <property type="entry name" value="ABC transporter type 1, transmembrane domain"/>
    <property type="match status" value="1"/>
</dbReference>
<dbReference type="SUPFAM" id="SSF90123">
    <property type="entry name" value="ABC transporter transmembrane region"/>
    <property type="match status" value="1"/>
</dbReference>
<dbReference type="GO" id="GO:0016887">
    <property type="term" value="F:ATP hydrolysis activity"/>
    <property type="evidence" value="ECO:0007669"/>
    <property type="project" value="InterPro"/>
</dbReference>
<dbReference type="GO" id="GO:0140359">
    <property type="term" value="F:ABC-type transporter activity"/>
    <property type="evidence" value="ECO:0007669"/>
    <property type="project" value="InterPro"/>
</dbReference>
<gene>
    <name evidence="12" type="ORF">ENP70_17765</name>
</gene>
<accession>A0A7C1NYI2</accession>
<dbReference type="InterPro" id="IPR027417">
    <property type="entry name" value="P-loop_NTPase"/>
</dbReference>
<keyword evidence="4 9" id="KW-0812">Transmembrane</keyword>
<evidence type="ECO:0000256" key="6">
    <source>
        <dbReference type="ARBA" id="ARBA00022840"/>
    </source>
</evidence>
<evidence type="ECO:0000256" key="5">
    <source>
        <dbReference type="ARBA" id="ARBA00022741"/>
    </source>
</evidence>
<dbReference type="GO" id="GO:0005524">
    <property type="term" value="F:ATP binding"/>
    <property type="evidence" value="ECO:0007669"/>
    <property type="project" value="UniProtKB-KW"/>
</dbReference>
<dbReference type="GO" id="GO:0005886">
    <property type="term" value="C:plasma membrane"/>
    <property type="evidence" value="ECO:0007669"/>
    <property type="project" value="UniProtKB-SubCell"/>
</dbReference>
<evidence type="ECO:0000256" key="8">
    <source>
        <dbReference type="ARBA" id="ARBA00023136"/>
    </source>
</evidence>
<comment type="similarity">
    <text evidence="2">Belongs to the ABC transporter superfamily.</text>
</comment>
<feature type="domain" description="ABC transmembrane type-1" evidence="11">
    <location>
        <begin position="46"/>
        <end position="333"/>
    </location>
</feature>
<keyword evidence="8 9" id="KW-0472">Membrane</keyword>
<dbReference type="PANTHER" id="PTHR24221">
    <property type="entry name" value="ATP-BINDING CASSETTE SUB-FAMILY B"/>
    <property type="match status" value="1"/>
</dbReference>
<feature type="transmembrane region" description="Helical" evidence="9">
    <location>
        <begin position="196"/>
        <end position="214"/>
    </location>
</feature>
<feature type="transmembrane region" description="Helical" evidence="9">
    <location>
        <begin position="276"/>
        <end position="297"/>
    </location>
</feature>
<feature type="transmembrane region" description="Helical" evidence="9">
    <location>
        <begin position="44"/>
        <end position="67"/>
    </location>
</feature>
<dbReference type="EMBL" id="DSKI01000912">
    <property type="protein sequence ID" value="HEB45488.1"/>
    <property type="molecule type" value="Genomic_DNA"/>
</dbReference>
<dbReference type="PROSITE" id="PS50893">
    <property type="entry name" value="ABC_TRANSPORTER_2"/>
    <property type="match status" value="1"/>
</dbReference>
<keyword evidence="7 9" id="KW-1133">Transmembrane helix</keyword>